<dbReference type="SUPFAM" id="SSF52540">
    <property type="entry name" value="P-loop containing nucleoside triphosphate hydrolases"/>
    <property type="match status" value="1"/>
</dbReference>
<evidence type="ECO:0000313" key="4">
    <source>
        <dbReference type="RefSeq" id="XP_021847940.1"/>
    </source>
</evidence>
<dbReference type="InterPro" id="IPR050566">
    <property type="entry name" value="Deoxyribonucleoside_kinase"/>
</dbReference>
<sequence>MQKLLRRSPPGSPLLLCSSSVNPHFLSPYPFKNNPKSPTFKPLSLPSNPSLGFYAKATSVIASEFMPVSHSAAFYSRPCVNFLPTSSFSTKPSAFSSHRFSGGTGGGGSYPVCRCSVEDGKDLQRPWVVLKGMRSGSRLAWLHSAAGNNGDDKGTVVDEVEEESENGAEEAEKPAKIQRRTRSLGGNNAVSGLVESPDLLTIPGVGPRNLRKLVEKGIGGVADLKQIYRDKFFGKSNQKMVEYLQSSVGIIHRNHAESITTYIIKSVDAELKDDGSDSGIRSQNRITLCVEGNISVGKTTFLKRIVNETIELRDLVEIVPEPIDKWQDIGPDHFNILDAFYADPQRYAYTFQNYVFVTRVMQERDSSAGIQPLRLMERSVFSDRMVFVRAVHEAKWMNEMEISIYDSWFDPVVSCLPGLIPDGFIYLRASPDTCHKRMMLRKREEEGGVSLEYLQGLHEKHESWLFPLETGNHGVVSVSKPSFPLDRTAYPTIQERVCFLEGPHMHSSIQKVPALILDCENDIDFNTDIDAKKDYAQQVSEFFEFVKRNKEVQPPEAGEGAEKSQVLLPNKDNLWMPGGKHFPASALQSLDFRKAMSMFSG</sequence>
<reference evidence="4" key="2">
    <citation type="submission" date="2025-08" db="UniProtKB">
        <authorList>
            <consortium name="RefSeq"/>
        </authorList>
    </citation>
    <scope>IDENTIFICATION</scope>
    <source>
        <tissue evidence="4">Leaf</tissue>
    </source>
</reference>
<feature type="region of interest" description="Disordered" evidence="1">
    <location>
        <begin position="151"/>
        <end position="182"/>
    </location>
</feature>
<feature type="compositionally biased region" description="Acidic residues" evidence="1">
    <location>
        <begin position="158"/>
        <end position="169"/>
    </location>
</feature>
<protein>
    <recommendedName>
        <fullName evidence="2">Deoxynucleoside kinase domain-containing protein</fullName>
    </recommendedName>
</protein>
<dbReference type="InterPro" id="IPR031314">
    <property type="entry name" value="DNK_dom"/>
</dbReference>
<dbReference type="Gene3D" id="3.40.50.300">
    <property type="entry name" value="P-loop containing nucleotide triphosphate hydrolases"/>
    <property type="match status" value="1"/>
</dbReference>
<evidence type="ECO:0000313" key="3">
    <source>
        <dbReference type="Proteomes" id="UP000813463"/>
    </source>
</evidence>
<feature type="domain" description="Deoxynucleoside kinase" evidence="2">
    <location>
        <begin position="288"/>
        <end position="542"/>
    </location>
</feature>
<gene>
    <name evidence="4" type="primary">LOC110787619</name>
</gene>
<keyword evidence="3" id="KW-1185">Reference proteome</keyword>
<dbReference type="CDD" id="cd01673">
    <property type="entry name" value="dNK"/>
    <property type="match status" value="1"/>
</dbReference>
<dbReference type="Proteomes" id="UP000813463">
    <property type="component" value="Chromosome 2"/>
</dbReference>
<dbReference type="RefSeq" id="XP_021847940.1">
    <property type="nucleotide sequence ID" value="XM_021992248.2"/>
</dbReference>
<dbReference type="OrthoDB" id="567086at2759"/>
<dbReference type="PANTHER" id="PTHR10513:SF35">
    <property type="entry name" value="DEOXYADENOSINE KINASE"/>
    <property type="match status" value="1"/>
</dbReference>
<dbReference type="PANTHER" id="PTHR10513">
    <property type="entry name" value="DEOXYNUCLEOSIDE KINASE"/>
    <property type="match status" value="1"/>
</dbReference>
<dbReference type="KEGG" id="soe:110787619"/>
<dbReference type="InterPro" id="IPR027417">
    <property type="entry name" value="P-loop_NTPase"/>
</dbReference>
<organism evidence="3 4">
    <name type="scientific">Spinacia oleracea</name>
    <name type="common">Spinach</name>
    <dbReference type="NCBI Taxonomy" id="3562"/>
    <lineage>
        <taxon>Eukaryota</taxon>
        <taxon>Viridiplantae</taxon>
        <taxon>Streptophyta</taxon>
        <taxon>Embryophyta</taxon>
        <taxon>Tracheophyta</taxon>
        <taxon>Spermatophyta</taxon>
        <taxon>Magnoliopsida</taxon>
        <taxon>eudicotyledons</taxon>
        <taxon>Gunneridae</taxon>
        <taxon>Pentapetalae</taxon>
        <taxon>Caryophyllales</taxon>
        <taxon>Chenopodiaceae</taxon>
        <taxon>Chenopodioideae</taxon>
        <taxon>Anserineae</taxon>
        <taxon>Spinacia</taxon>
    </lineage>
</organism>
<evidence type="ECO:0000259" key="2">
    <source>
        <dbReference type="Pfam" id="PF01712"/>
    </source>
</evidence>
<proteinExistence type="predicted"/>
<dbReference type="AlphaFoldDB" id="A0A9R0IFX3"/>
<name>A0A9R0IFX3_SPIOL</name>
<dbReference type="GO" id="GO:0019136">
    <property type="term" value="F:deoxynucleoside kinase activity"/>
    <property type="evidence" value="ECO:0000318"/>
    <property type="project" value="GO_Central"/>
</dbReference>
<dbReference type="Pfam" id="PF01712">
    <property type="entry name" value="dNK"/>
    <property type="match status" value="1"/>
</dbReference>
<evidence type="ECO:0000256" key="1">
    <source>
        <dbReference type="SAM" id="MobiDB-lite"/>
    </source>
</evidence>
<dbReference type="GeneID" id="110787619"/>
<accession>A0A9R0IFX3</accession>
<reference evidence="3" key="1">
    <citation type="journal article" date="2021" name="Nat. Commun.">
        <title>Genomic analyses provide insights into spinach domestication and the genetic basis of agronomic traits.</title>
        <authorList>
            <person name="Cai X."/>
            <person name="Sun X."/>
            <person name="Xu C."/>
            <person name="Sun H."/>
            <person name="Wang X."/>
            <person name="Ge C."/>
            <person name="Zhang Z."/>
            <person name="Wang Q."/>
            <person name="Fei Z."/>
            <person name="Jiao C."/>
            <person name="Wang Q."/>
        </authorList>
    </citation>
    <scope>NUCLEOTIDE SEQUENCE [LARGE SCALE GENOMIC DNA]</scope>
    <source>
        <strain evidence="3">cv. Varoflay</strain>
    </source>
</reference>
<dbReference type="GO" id="GO:0005737">
    <property type="term" value="C:cytoplasm"/>
    <property type="evidence" value="ECO:0000318"/>
    <property type="project" value="GO_Central"/>
</dbReference>